<name>A0AAI8V7B6_9PEZI</name>
<keyword evidence="8" id="KW-1185">Reference proteome</keyword>
<evidence type="ECO:0000256" key="3">
    <source>
        <dbReference type="ARBA" id="ARBA00022989"/>
    </source>
</evidence>
<feature type="transmembrane region" description="Helical" evidence="6">
    <location>
        <begin position="159"/>
        <end position="177"/>
    </location>
</feature>
<dbReference type="AlphaFoldDB" id="A0AAI8V7B6"/>
<gene>
    <name evidence="7" type="ORF">KHLLAP_LOCUS154</name>
</gene>
<dbReference type="Pfam" id="PF08592">
    <property type="entry name" value="Anthrone_oxy"/>
    <property type="match status" value="1"/>
</dbReference>
<dbReference type="GO" id="GO:0016020">
    <property type="term" value="C:membrane"/>
    <property type="evidence" value="ECO:0007669"/>
    <property type="project" value="UniProtKB-SubCell"/>
</dbReference>
<keyword evidence="2 6" id="KW-0812">Transmembrane</keyword>
<evidence type="ECO:0000256" key="2">
    <source>
        <dbReference type="ARBA" id="ARBA00022692"/>
    </source>
</evidence>
<dbReference type="PANTHER" id="PTHR35042">
    <property type="entry name" value="ANTHRONE OXYGENASE ENCC"/>
    <property type="match status" value="1"/>
</dbReference>
<evidence type="ECO:0000256" key="4">
    <source>
        <dbReference type="ARBA" id="ARBA00023136"/>
    </source>
</evidence>
<organism evidence="7 8">
    <name type="scientific">Anthostomella pinea</name>
    <dbReference type="NCBI Taxonomy" id="933095"/>
    <lineage>
        <taxon>Eukaryota</taxon>
        <taxon>Fungi</taxon>
        <taxon>Dikarya</taxon>
        <taxon>Ascomycota</taxon>
        <taxon>Pezizomycotina</taxon>
        <taxon>Sordariomycetes</taxon>
        <taxon>Xylariomycetidae</taxon>
        <taxon>Xylariales</taxon>
        <taxon>Xylariaceae</taxon>
        <taxon>Anthostomella</taxon>
    </lineage>
</organism>
<comment type="subcellular location">
    <subcellularLocation>
        <location evidence="1">Membrane</location>
        <topology evidence="1">Multi-pass membrane protein</topology>
    </subcellularLocation>
</comment>
<evidence type="ECO:0000313" key="7">
    <source>
        <dbReference type="EMBL" id="CAJ2499686.1"/>
    </source>
</evidence>
<feature type="transmembrane region" description="Helical" evidence="6">
    <location>
        <begin position="86"/>
        <end position="105"/>
    </location>
</feature>
<reference evidence="7" key="1">
    <citation type="submission" date="2023-10" db="EMBL/GenBank/DDBJ databases">
        <authorList>
            <person name="Hackl T."/>
        </authorList>
    </citation>
    <scope>NUCLEOTIDE SEQUENCE</scope>
</reference>
<accession>A0AAI8V7B6</accession>
<keyword evidence="3 6" id="KW-1133">Transmembrane helix</keyword>
<dbReference type="EMBL" id="CAUWAG010000003">
    <property type="protein sequence ID" value="CAJ2499686.1"/>
    <property type="molecule type" value="Genomic_DNA"/>
</dbReference>
<evidence type="ECO:0000256" key="1">
    <source>
        <dbReference type="ARBA" id="ARBA00004141"/>
    </source>
</evidence>
<protein>
    <submittedName>
        <fullName evidence="7">Uu.00g025390.m01.CDS01</fullName>
    </submittedName>
</protein>
<comment type="caution">
    <text evidence="7">The sequence shown here is derived from an EMBL/GenBank/DDBJ whole genome shotgun (WGS) entry which is preliminary data.</text>
</comment>
<evidence type="ECO:0000256" key="5">
    <source>
        <dbReference type="ARBA" id="ARBA00034313"/>
    </source>
</evidence>
<dbReference type="PANTHER" id="PTHR35042:SF1">
    <property type="entry name" value="DUF1772-DOMAIN-CONTAINING PROTEIN"/>
    <property type="match status" value="1"/>
</dbReference>
<keyword evidence="4 6" id="KW-0472">Membrane</keyword>
<evidence type="ECO:0000256" key="6">
    <source>
        <dbReference type="SAM" id="Phobius"/>
    </source>
</evidence>
<dbReference type="Proteomes" id="UP001295740">
    <property type="component" value="Unassembled WGS sequence"/>
</dbReference>
<sequence>MTTSRPPSIRLAQATTIALLTTTAGLSASLSLFVAPRLLESPTPLLTRQFGAMVSVTQRILPVPQILLPGLAHAYLAYQLPDKMRSYALAAAMSLSTAVWTWTVMMPINRKMGRKIQAVDAAAAGMAGAKEIDEILADEMAGGEETAHALVDKWATRNLYRPVVALLAGCMGLYAALS</sequence>
<comment type="similarity">
    <text evidence="5">Belongs to the anthrone oxygenase family.</text>
</comment>
<evidence type="ECO:0000313" key="8">
    <source>
        <dbReference type="Proteomes" id="UP001295740"/>
    </source>
</evidence>
<dbReference type="InterPro" id="IPR013901">
    <property type="entry name" value="Anthrone_oxy"/>
</dbReference>
<proteinExistence type="inferred from homology"/>